<evidence type="ECO:0000313" key="4">
    <source>
        <dbReference type="Proteomes" id="UP001234585"/>
    </source>
</evidence>
<evidence type="ECO:0000313" key="3">
    <source>
        <dbReference type="EMBL" id="WLS00174.1"/>
    </source>
</evidence>
<dbReference type="Pfam" id="PF12146">
    <property type="entry name" value="Hydrolase_4"/>
    <property type="match status" value="1"/>
</dbReference>
<dbReference type="PANTHER" id="PTHR43265">
    <property type="entry name" value="ESTERASE ESTD"/>
    <property type="match status" value="1"/>
</dbReference>
<sequence>MRIESGGRGLAGILNLPDNEKNPPVVLMLHGFTGQKNEFPIAGGTTGLFAYTAARLADSGIASLRIDFNGSGESDGNWEDTTFSGQVKDAVLAFDYLQALPTVDVSKIGILGYSQGGLVGGHLAALRPEASAVVLWAPVTNPVATYSTIMGVDTVKRAMSGPVETVTTAKLSWGGETKLKGAFFSELPKVTPVGAIGGYPGPLRVIVGLKETVVTPQPAAGQILLDYHKGPDDLITVDSDHDWNAGTTTKTVDEVLLPATIEWFKTNF</sequence>
<dbReference type="GO" id="GO:0052689">
    <property type="term" value="F:carboxylic ester hydrolase activity"/>
    <property type="evidence" value="ECO:0007669"/>
    <property type="project" value="TreeGrafter"/>
</dbReference>
<keyword evidence="3" id="KW-0614">Plasmid</keyword>
<reference evidence="3 4" key="1">
    <citation type="submission" date="2023-08" db="EMBL/GenBank/DDBJ databases">
        <title>Pathogen: clinical or host-associated sample.</title>
        <authorList>
            <person name="Hergert J."/>
            <person name="Casey R."/>
            <person name="Wagner J."/>
            <person name="Young E.L."/>
            <person name="Oakeson K.F."/>
        </authorList>
    </citation>
    <scope>NUCLEOTIDE SEQUENCE [LARGE SCALE GENOMIC DNA]</scope>
    <source>
        <strain evidence="3 4">1760953</strain>
        <plasmid evidence="3 4">unnamed1</plasmid>
    </source>
</reference>
<proteinExistence type="predicted"/>
<keyword evidence="1 3" id="KW-0378">Hydrolase</keyword>
<protein>
    <submittedName>
        <fullName evidence="3">Alpha/beta hydrolase</fullName>
    </submittedName>
</protein>
<dbReference type="AlphaFoldDB" id="A0AA50H864"/>
<geneLocation type="plasmid" evidence="3 4">
    <name>unnamed1</name>
</geneLocation>
<keyword evidence="4" id="KW-1185">Reference proteome</keyword>
<dbReference type="Proteomes" id="UP001234585">
    <property type="component" value="Plasmid unnamed1"/>
</dbReference>
<evidence type="ECO:0000256" key="1">
    <source>
        <dbReference type="ARBA" id="ARBA00022801"/>
    </source>
</evidence>
<name>A0AA50H864_9HYPH</name>
<dbReference type="Gene3D" id="3.40.50.1820">
    <property type="entry name" value="alpha/beta hydrolase"/>
    <property type="match status" value="1"/>
</dbReference>
<accession>A0AA50H864</accession>
<dbReference type="EMBL" id="CP132303">
    <property type="protein sequence ID" value="WLS00174.1"/>
    <property type="molecule type" value="Genomic_DNA"/>
</dbReference>
<feature type="domain" description="Serine aminopeptidase S33" evidence="2">
    <location>
        <begin position="45"/>
        <end position="146"/>
    </location>
</feature>
<dbReference type="PROSITE" id="PS00708">
    <property type="entry name" value="PRO_ENDOPEP_SER"/>
    <property type="match status" value="1"/>
</dbReference>
<organism evidence="3 4">
    <name type="scientific">Shinella sumterensis</name>
    <dbReference type="NCBI Taxonomy" id="1967501"/>
    <lineage>
        <taxon>Bacteria</taxon>
        <taxon>Pseudomonadati</taxon>
        <taxon>Pseudomonadota</taxon>
        <taxon>Alphaproteobacteria</taxon>
        <taxon>Hyphomicrobiales</taxon>
        <taxon>Rhizobiaceae</taxon>
        <taxon>Shinella</taxon>
    </lineage>
</organism>
<dbReference type="GO" id="GO:0006508">
    <property type="term" value="P:proteolysis"/>
    <property type="evidence" value="ECO:0007669"/>
    <property type="project" value="InterPro"/>
</dbReference>
<evidence type="ECO:0000259" key="2">
    <source>
        <dbReference type="Pfam" id="PF12146"/>
    </source>
</evidence>
<dbReference type="InterPro" id="IPR029058">
    <property type="entry name" value="AB_hydrolase_fold"/>
</dbReference>
<dbReference type="RefSeq" id="WP_306039677.1">
    <property type="nucleotide sequence ID" value="NZ_CP132303.1"/>
</dbReference>
<gene>
    <name evidence="3" type="ORF">Q9313_19070</name>
</gene>
<dbReference type="InterPro" id="IPR002471">
    <property type="entry name" value="Pept_S9_AS"/>
</dbReference>
<dbReference type="InterPro" id="IPR053145">
    <property type="entry name" value="AB_hydrolase_Est10"/>
</dbReference>
<dbReference type="PANTHER" id="PTHR43265:SF1">
    <property type="entry name" value="ESTERASE ESTD"/>
    <property type="match status" value="1"/>
</dbReference>
<dbReference type="InterPro" id="IPR022742">
    <property type="entry name" value="Hydrolase_4"/>
</dbReference>
<dbReference type="GO" id="GO:0004252">
    <property type="term" value="F:serine-type endopeptidase activity"/>
    <property type="evidence" value="ECO:0007669"/>
    <property type="project" value="InterPro"/>
</dbReference>
<dbReference type="SUPFAM" id="SSF53474">
    <property type="entry name" value="alpha/beta-Hydrolases"/>
    <property type="match status" value="1"/>
</dbReference>